<proteinExistence type="predicted"/>
<dbReference type="PROSITE" id="PS00018">
    <property type="entry name" value="EF_HAND_1"/>
    <property type="match status" value="2"/>
</dbReference>
<dbReference type="Proteomes" id="UP000694843">
    <property type="component" value="Unplaced"/>
</dbReference>
<keyword evidence="2" id="KW-1185">Reference proteome</keyword>
<dbReference type="GeneID" id="108676586"/>
<dbReference type="InterPro" id="IPR011992">
    <property type="entry name" value="EF-hand-dom_pair"/>
</dbReference>
<gene>
    <name evidence="3" type="primary">LOC108676586</name>
</gene>
<dbReference type="CTD" id="6342"/>
<dbReference type="KEGG" id="hazt:108676586"/>
<dbReference type="OrthoDB" id="9974725at2759"/>
<dbReference type="InterPro" id="IPR018247">
    <property type="entry name" value="EF_Hand_1_Ca_BS"/>
</dbReference>
<accession>A0A8B7P242</accession>
<protein>
    <submittedName>
        <fullName evidence="3">Calexcitin-1-like</fullName>
    </submittedName>
</protein>
<dbReference type="AlphaFoldDB" id="A0A8B7P242"/>
<dbReference type="OMA" id="ETHEIMI"/>
<name>A0A8B7P242_HYAAZ</name>
<evidence type="ECO:0000313" key="3">
    <source>
        <dbReference type="RefSeq" id="XP_018020174.1"/>
    </source>
</evidence>
<dbReference type="Gene3D" id="1.10.238.10">
    <property type="entry name" value="EF-hand"/>
    <property type="match status" value="1"/>
</dbReference>
<evidence type="ECO:0000313" key="2">
    <source>
        <dbReference type="Proteomes" id="UP000694843"/>
    </source>
</evidence>
<organism evidence="2 3">
    <name type="scientific">Hyalella azteca</name>
    <name type="common">Amphipod</name>
    <dbReference type="NCBI Taxonomy" id="294128"/>
    <lineage>
        <taxon>Eukaryota</taxon>
        <taxon>Metazoa</taxon>
        <taxon>Ecdysozoa</taxon>
        <taxon>Arthropoda</taxon>
        <taxon>Crustacea</taxon>
        <taxon>Multicrustacea</taxon>
        <taxon>Malacostraca</taxon>
        <taxon>Eumalacostraca</taxon>
        <taxon>Peracarida</taxon>
        <taxon>Amphipoda</taxon>
        <taxon>Senticaudata</taxon>
        <taxon>Talitrida</taxon>
        <taxon>Talitroidea</taxon>
        <taxon>Hyalellidae</taxon>
        <taxon>Hyalella</taxon>
    </lineage>
</organism>
<evidence type="ECO:0000256" key="1">
    <source>
        <dbReference type="ARBA" id="ARBA00022837"/>
    </source>
</evidence>
<dbReference type="RefSeq" id="XP_018020174.1">
    <property type="nucleotide sequence ID" value="XM_018164685.2"/>
</dbReference>
<dbReference type="SUPFAM" id="SSF47473">
    <property type="entry name" value="EF-hand"/>
    <property type="match status" value="1"/>
</dbReference>
<reference evidence="3" key="1">
    <citation type="submission" date="2025-08" db="UniProtKB">
        <authorList>
            <consortium name="RefSeq"/>
        </authorList>
    </citation>
    <scope>IDENTIFICATION</scope>
    <source>
        <tissue evidence="3">Whole organism</tissue>
    </source>
</reference>
<keyword evidence="1" id="KW-0106">Calcium</keyword>
<sequence length="176" mass="19970">MAVVLSPFRKSKLLHVFNTFFDVNQSGEIDENDLELAVKSVCGARGWGESDPHYANTQTTLRTIWRVLTSRADKDNDSKEDSSGEGRQRDKTFRDLMFLLEDSSGDGAIDVAEYTALYVALGIPREECQQAFNKLSKGEKEVTKERFDELWEEYFHSEDRHAPGNFIFGVTEFASA</sequence>